<feature type="region of interest" description="Disordered" evidence="1">
    <location>
        <begin position="188"/>
        <end position="213"/>
    </location>
</feature>
<name>A0A6P2C3K7_9ACTN</name>
<feature type="transmembrane region" description="Helical" evidence="2">
    <location>
        <begin position="69"/>
        <end position="90"/>
    </location>
</feature>
<sequence>MATRGQRVNRTKAARIRQLQKIIATRNADPGITARLDTLATTQANQARETTAVLTFNQLSEKRAKPSKIILLLFIGVFIFSIIVIAMVVFEAGSIADHVDSLHRHAQVARDNAIAQMLENPKNVKPAEKAIVKANQLDTQADSESGLSNDVITLCQVVIAMLSAFFGAIVAWEVTMLVGEFRTAKENSEEQELLDRVNSLTEPASAAQNPNQR</sequence>
<accession>A0A6P2C3K7</accession>
<keyword evidence="2" id="KW-1133">Transmembrane helix</keyword>
<evidence type="ECO:0000313" key="3">
    <source>
        <dbReference type="EMBL" id="TVZ05750.1"/>
    </source>
</evidence>
<evidence type="ECO:0000256" key="2">
    <source>
        <dbReference type="SAM" id="Phobius"/>
    </source>
</evidence>
<proteinExistence type="predicted"/>
<dbReference type="EMBL" id="RPFW01000002">
    <property type="protein sequence ID" value="TVZ05750.1"/>
    <property type="molecule type" value="Genomic_DNA"/>
</dbReference>
<dbReference type="Proteomes" id="UP000460272">
    <property type="component" value="Unassembled WGS sequence"/>
</dbReference>
<feature type="transmembrane region" description="Helical" evidence="2">
    <location>
        <begin position="151"/>
        <end position="172"/>
    </location>
</feature>
<dbReference type="AlphaFoldDB" id="A0A6P2C3K7"/>
<gene>
    <name evidence="3" type="ORF">EAS64_14770</name>
</gene>
<reference evidence="3 4" key="1">
    <citation type="submission" date="2018-11" db="EMBL/GenBank/DDBJ databases">
        <title>Trebonia kvetii gen.nov., sp.nov., a novel acidophilic actinobacterium, and proposal of the new actinobacterial family Treboniaceae fam. nov.</title>
        <authorList>
            <person name="Rapoport D."/>
            <person name="Sagova-Mareckova M."/>
            <person name="Sedlacek I."/>
            <person name="Provaznik J."/>
            <person name="Kralova S."/>
            <person name="Pavlinic D."/>
            <person name="Benes V."/>
            <person name="Kopecky J."/>
        </authorList>
    </citation>
    <scope>NUCLEOTIDE SEQUENCE [LARGE SCALE GENOMIC DNA]</scope>
    <source>
        <strain evidence="3 4">15Tr583</strain>
    </source>
</reference>
<keyword evidence="4" id="KW-1185">Reference proteome</keyword>
<protein>
    <submittedName>
        <fullName evidence="3">Uncharacterized protein</fullName>
    </submittedName>
</protein>
<organism evidence="3 4">
    <name type="scientific">Trebonia kvetii</name>
    <dbReference type="NCBI Taxonomy" id="2480626"/>
    <lineage>
        <taxon>Bacteria</taxon>
        <taxon>Bacillati</taxon>
        <taxon>Actinomycetota</taxon>
        <taxon>Actinomycetes</taxon>
        <taxon>Streptosporangiales</taxon>
        <taxon>Treboniaceae</taxon>
        <taxon>Trebonia</taxon>
    </lineage>
</organism>
<keyword evidence="2" id="KW-0472">Membrane</keyword>
<keyword evidence="2" id="KW-0812">Transmembrane</keyword>
<comment type="caution">
    <text evidence="3">The sequence shown here is derived from an EMBL/GenBank/DDBJ whole genome shotgun (WGS) entry which is preliminary data.</text>
</comment>
<dbReference type="RefSeq" id="WP_145853450.1">
    <property type="nucleotide sequence ID" value="NZ_RPFW01000002.1"/>
</dbReference>
<evidence type="ECO:0000256" key="1">
    <source>
        <dbReference type="SAM" id="MobiDB-lite"/>
    </source>
</evidence>
<evidence type="ECO:0000313" key="4">
    <source>
        <dbReference type="Proteomes" id="UP000460272"/>
    </source>
</evidence>
<feature type="compositionally biased region" description="Polar residues" evidence="1">
    <location>
        <begin position="198"/>
        <end position="213"/>
    </location>
</feature>